<feature type="binding site" evidence="3">
    <location>
        <position position="282"/>
    </location>
    <ligand>
        <name>CTP</name>
        <dbReference type="ChEBI" id="CHEBI:37563"/>
    </ligand>
</feature>
<evidence type="ECO:0000313" key="7">
    <source>
        <dbReference type="EMBL" id="AGA65179.1"/>
    </source>
</evidence>
<dbReference type="SUPFAM" id="SSF52507">
    <property type="entry name" value="Homo-oligomeric flavin-containing Cys decarboxylases, HFCD"/>
    <property type="match status" value="1"/>
</dbReference>
<proteinExistence type="inferred from homology"/>
<dbReference type="HOGENOM" id="CLU_033319_0_1_5"/>
<comment type="similarity">
    <text evidence="3 4">In the N-terminal section; belongs to the HFCD (homo-oligomeric flavin containing Cys decarboxylase) superfamily.</text>
</comment>
<dbReference type="Pfam" id="PF04127">
    <property type="entry name" value="DFP"/>
    <property type="match status" value="1"/>
</dbReference>
<dbReference type="GO" id="GO:0010181">
    <property type="term" value="F:FMN binding"/>
    <property type="evidence" value="ECO:0007669"/>
    <property type="project" value="UniProtKB-UniRule"/>
</dbReference>
<comment type="cofactor">
    <cofactor evidence="3">
        <name>Mg(2+)</name>
        <dbReference type="ChEBI" id="CHEBI:18420"/>
    </cofactor>
</comment>
<organism evidence="7 8">
    <name type="scientific">Liberibacter crescens (strain BT-1)</name>
    <dbReference type="NCBI Taxonomy" id="1215343"/>
    <lineage>
        <taxon>Bacteria</taxon>
        <taxon>Pseudomonadati</taxon>
        <taxon>Pseudomonadota</taxon>
        <taxon>Alphaproteobacteria</taxon>
        <taxon>Hyphomicrobiales</taxon>
        <taxon>Rhizobiaceae</taxon>
        <taxon>Liberibacter</taxon>
    </lineage>
</organism>
<name>L0EUF1_LIBCB</name>
<dbReference type="SUPFAM" id="SSF102645">
    <property type="entry name" value="CoaB-like"/>
    <property type="match status" value="1"/>
</dbReference>
<comment type="function">
    <text evidence="3">Catalyzes two sequential steps in the biosynthesis of coenzyme A. In the first step cysteine is conjugated to 4'-phosphopantothenate to form 4-phosphopantothenoylcysteine. In the second step the latter compound is decarboxylated to form 4'-phosphopantotheine.</text>
</comment>
<comment type="catalytic activity">
    <reaction evidence="3 4">
        <text>N-[(R)-4-phosphopantothenoyl]-L-cysteine + H(+) = (R)-4'-phosphopantetheine + CO2</text>
        <dbReference type="Rhea" id="RHEA:16793"/>
        <dbReference type="ChEBI" id="CHEBI:15378"/>
        <dbReference type="ChEBI" id="CHEBI:16526"/>
        <dbReference type="ChEBI" id="CHEBI:59458"/>
        <dbReference type="ChEBI" id="CHEBI:61723"/>
        <dbReference type="EC" id="4.1.1.36"/>
    </reaction>
</comment>
<evidence type="ECO:0000259" key="6">
    <source>
        <dbReference type="Pfam" id="PF04127"/>
    </source>
</evidence>
<dbReference type="eggNOG" id="COG0452">
    <property type="taxonomic scope" value="Bacteria"/>
</dbReference>
<sequence length="405" mass="44647">MSILLGKKFLLIISGGIAAYKSLDLIRRMREYGAIVIPVMTDAAQKFITSLAVRAVSDASVYTDLFLWKEEYDVSHIRLARDCDAVLVAPATADIMACMTHGIADDLASAILLATDRPVFLAPAMNPVMWSNPATQRNIKILKDDGVILIGPEYGEMAESNEIGLGRMSEPLTIIAHLEQFLKDQNLKLLKGKKALVTSGPTYEPIDPVRYITNYSSGRQGHAIAKELASLGADVTLISGPVTIPDPSGVTTIHVKQAEEMLQETLAALPVDIAVMVAAVVDWKVSEIASKKIKKKAYQDQYVLKMQENPDILKTIGCHCNRPDVVIGFCLETQDLERNAKEKLIDKRADLILANYVQNIGRESNQVMVISNEGVEIWPELSKQEVARRLALLTARRLNLNHSFD</sequence>
<keyword evidence="3" id="KW-0479">Metal-binding</keyword>
<dbReference type="EC" id="4.1.1.36" evidence="3"/>
<dbReference type="Pfam" id="PF02441">
    <property type="entry name" value="Flavoprotein"/>
    <property type="match status" value="1"/>
</dbReference>
<dbReference type="UniPathway" id="UPA00241">
    <property type="reaction ID" value="UER00353"/>
</dbReference>
<keyword evidence="3" id="KW-0460">Magnesium</keyword>
<dbReference type="AlphaFoldDB" id="L0EUF1"/>
<feature type="binding site" evidence="3">
    <location>
        <position position="347"/>
    </location>
    <ligand>
        <name>CTP</name>
        <dbReference type="ChEBI" id="CHEBI:37563"/>
    </ligand>
</feature>
<feature type="binding site" evidence="3">
    <location>
        <begin position="310"/>
        <end position="313"/>
    </location>
    <ligand>
        <name>CTP</name>
        <dbReference type="ChEBI" id="CHEBI:37563"/>
    </ligand>
</feature>
<dbReference type="KEGG" id="lcc:B488_11870"/>
<protein>
    <recommendedName>
        <fullName evidence="3">Coenzyme A biosynthesis bifunctional protein CoaBC</fullName>
    </recommendedName>
    <alternativeName>
        <fullName evidence="3">DNA/pantothenate metabolism flavoprotein</fullName>
    </alternativeName>
    <alternativeName>
        <fullName evidence="3">Phosphopantothenoylcysteine synthetase/decarboxylase</fullName>
        <shortName evidence="3">PPCS-PPCDC</shortName>
    </alternativeName>
    <domain>
        <recommendedName>
            <fullName evidence="3">Phosphopantothenoylcysteine decarboxylase</fullName>
            <shortName evidence="3">PPC decarboxylase</shortName>
            <shortName evidence="3">PPC-DC</shortName>
            <ecNumber evidence="3">4.1.1.36</ecNumber>
        </recommendedName>
        <alternativeName>
            <fullName evidence="3">CoaC</fullName>
        </alternativeName>
    </domain>
    <domain>
        <recommendedName>
            <fullName evidence="3">Phosphopantothenate--cysteine ligase</fullName>
            <ecNumber evidence="3">6.3.2.5</ecNumber>
        </recommendedName>
        <alternativeName>
            <fullName evidence="3">CoaB</fullName>
        </alternativeName>
        <alternativeName>
            <fullName evidence="3">Phosphopantothenoylcysteine synthetase</fullName>
            <shortName evidence="3">PPC synthetase</shortName>
            <shortName evidence="3">PPC-S</shortName>
        </alternativeName>
    </domain>
</protein>
<dbReference type="GO" id="GO:0015937">
    <property type="term" value="P:coenzyme A biosynthetic process"/>
    <property type="evidence" value="ECO:0007669"/>
    <property type="project" value="UniProtKB-UniRule"/>
</dbReference>
<feature type="region of interest" description="Phosphopantothenate--cysteine ligase" evidence="3">
    <location>
        <begin position="195"/>
        <end position="405"/>
    </location>
</feature>
<comment type="catalytic activity">
    <reaction evidence="3 4">
        <text>(R)-4'-phosphopantothenate + L-cysteine + CTP = N-[(R)-4-phosphopantothenoyl]-L-cysteine + CMP + diphosphate + H(+)</text>
        <dbReference type="Rhea" id="RHEA:19397"/>
        <dbReference type="ChEBI" id="CHEBI:10986"/>
        <dbReference type="ChEBI" id="CHEBI:15378"/>
        <dbReference type="ChEBI" id="CHEBI:33019"/>
        <dbReference type="ChEBI" id="CHEBI:35235"/>
        <dbReference type="ChEBI" id="CHEBI:37563"/>
        <dbReference type="ChEBI" id="CHEBI:59458"/>
        <dbReference type="ChEBI" id="CHEBI:60377"/>
        <dbReference type="EC" id="6.3.2.5"/>
    </reaction>
</comment>
<comment type="pathway">
    <text evidence="3 4">Cofactor biosynthesis; coenzyme A biosynthesis; CoA from (R)-pantothenate: step 3/5.</text>
</comment>
<keyword evidence="8" id="KW-1185">Reference proteome</keyword>
<feature type="region of interest" description="Phosphopantothenoylcysteine decarboxylase" evidence="3">
    <location>
        <begin position="1"/>
        <end position="194"/>
    </location>
</feature>
<evidence type="ECO:0000256" key="2">
    <source>
        <dbReference type="ARBA" id="ARBA00023239"/>
    </source>
</evidence>
<comment type="similarity">
    <text evidence="3 4">In the C-terminal section; belongs to the PPC synthetase family.</text>
</comment>
<comment type="cofactor">
    <cofactor evidence="3">
        <name>FMN</name>
        <dbReference type="ChEBI" id="CHEBI:58210"/>
    </cofactor>
    <text evidence="3">Binds 1 FMN per subunit.</text>
</comment>
<dbReference type="RefSeq" id="WP_015273604.1">
    <property type="nucleotide sequence ID" value="NC_019907.1"/>
</dbReference>
<reference evidence="7 8" key="1">
    <citation type="journal article" date="2012" name="Stand. Genomic Sci.">
        <title>Complete genome sequence of Liberibacter crescens BT-1.</title>
        <authorList>
            <person name="Leonard M.T."/>
            <person name="Fagen J.R."/>
            <person name="Davis-Richardson A.G."/>
            <person name="Davis M.J."/>
            <person name="Triplett E.W."/>
        </authorList>
    </citation>
    <scope>NUCLEOTIDE SEQUENCE [LARGE SCALE GENOMIC DNA]</scope>
    <source>
        <strain evidence="7 8">BT-1</strain>
    </source>
</reference>
<dbReference type="NCBIfam" id="TIGR00521">
    <property type="entry name" value="coaBC_dfp"/>
    <property type="match status" value="1"/>
</dbReference>
<dbReference type="EC" id="6.3.2.5" evidence="3"/>
<comment type="caution">
    <text evidence="3">Lacks conserved residue(s) required for the propagation of feature annotation.</text>
</comment>
<evidence type="ECO:0000256" key="4">
    <source>
        <dbReference type="RuleBase" id="RU364078"/>
    </source>
</evidence>
<feature type="domain" description="DNA/pantothenate metabolism flavoprotein C-terminal" evidence="6">
    <location>
        <begin position="190"/>
        <end position="391"/>
    </location>
</feature>
<comment type="pathway">
    <text evidence="3 4">Cofactor biosynthesis; coenzyme A biosynthesis; CoA from (R)-pantothenate: step 2/5.</text>
</comment>
<keyword evidence="3 4" id="KW-0436">Ligase</keyword>
<evidence type="ECO:0000256" key="3">
    <source>
        <dbReference type="HAMAP-Rule" id="MF_02225"/>
    </source>
</evidence>
<feature type="binding site" evidence="3">
    <location>
        <position position="329"/>
    </location>
    <ligand>
        <name>CTP</name>
        <dbReference type="ChEBI" id="CHEBI:37563"/>
    </ligand>
</feature>
<dbReference type="InterPro" id="IPR035929">
    <property type="entry name" value="CoaB-like_sf"/>
</dbReference>
<keyword evidence="2 3" id="KW-0456">Lyase</keyword>
<dbReference type="GO" id="GO:0015941">
    <property type="term" value="P:pantothenate catabolic process"/>
    <property type="evidence" value="ECO:0007669"/>
    <property type="project" value="InterPro"/>
</dbReference>
<comment type="function">
    <text evidence="4">Catalyzes two steps in the biosynthesis of coenzyme A. In the first step cysteine is conjugated to 4'-phosphopantothenate to form 4-phosphopantothenoylcysteine, in the latter compound is decarboxylated to form 4'-phosphopantotheine.</text>
</comment>
<keyword evidence="3 4" id="KW-0288">FMN</keyword>
<dbReference type="GO" id="GO:0071513">
    <property type="term" value="C:phosphopantothenoylcysteine decarboxylase complex"/>
    <property type="evidence" value="ECO:0007669"/>
    <property type="project" value="TreeGrafter"/>
</dbReference>
<dbReference type="InterPro" id="IPR003382">
    <property type="entry name" value="Flavoprotein"/>
</dbReference>
<keyword evidence="3" id="KW-0511">Multifunctional enzyme</keyword>
<dbReference type="InterPro" id="IPR007085">
    <property type="entry name" value="DNA/pantothenate-metab_flavo_C"/>
</dbReference>
<accession>L0EUF1</accession>
<dbReference type="Gene3D" id="3.40.50.1950">
    <property type="entry name" value="Flavin prenyltransferase-like"/>
    <property type="match status" value="1"/>
</dbReference>
<dbReference type="InterPro" id="IPR005252">
    <property type="entry name" value="CoaBC"/>
</dbReference>
<keyword evidence="1 3" id="KW-0210">Decarboxylase</keyword>
<feature type="binding site" evidence="3">
    <location>
        <position position="343"/>
    </location>
    <ligand>
        <name>CTP</name>
        <dbReference type="ChEBI" id="CHEBI:37563"/>
    </ligand>
</feature>
<dbReference type="GO" id="GO:0004632">
    <property type="term" value="F:phosphopantothenate--cysteine ligase activity"/>
    <property type="evidence" value="ECO:0007669"/>
    <property type="project" value="UniProtKB-UniRule"/>
</dbReference>
<dbReference type="GO" id="GO:0046872">
    <property type="term" value="F:metal ion binding"/>
    <property type="evidence" value="ECO:0007669"/>
    <property type="project" value="UniProtKB-KW"/>
</dbReference>
<evidence type="ECO:0000313" key="8">
    <source>
        <dbReference type="Proteomes" id="UP000010799"/>
    </source>
</evidence>
<dbReference type="HAMAP" id="MF_02225">
    <property type="entry name" value="CoaBC"/>
    <property type="match status" value="1"/>
</dbReference>
<dbReference type="GO" id="GO:0004633">
    <property type="term" value="F:phosphopantothenoylcysteine decarboxylase activity"/>
    <property type="evidence" value="ECO:0007669"/>
    <property type="project" value="UniProtKB-UniRule"/>
</dbReference>
<dbReference type="Gene3D" id="3.40.50.10300">
    <property type="entry name" value="CoaB-like"/>
    <property type="match status" value="1"/>
</dbReference>
<dbReference type="Proteomes" id="UP000010799">
    <property type="component" value="Chromosome"/>
</dbReference>
<evidence type="ECO:0000256" key="1">
    <source>
        <dbReference type="ARBA" id="ARBA00022793"/>
    </source>
</evidence>
<dbReference type="PANTHER" id="PTHR14359:SF6">
    <property type="entry name" value="PHOSPHOPANTOTHENOYLCYSTEINE DECARBOXYLASE"/>
    <property type="match status" value="1"/>
</dbReference>
<dbReference type="STRING" id="1215343.B488_11870"/>
<dbReference type="PANTHER" id="PTHR14359">
    <property type="entry name" value="HOMO-OLIGOMERIC FLAVIN CONTAINING CYS DECARBOXYLASE FAMILY"/>
    <property type="match status" value="1"/>
</dbReference>
<dbReference type="PATRIC" id="fig|1215343.11.peg.1225"/>
<gene>
    <name evidence="3" type="primary">coaBC</name>
    <name evidence="7" type="ordered locus">B488_11870</name>
</gene>
<evidence type="ECO:0000259" key="5">
    <source>
        <dbReference type="Pfam" id="PF02441"/>
    </source>
</evidence>
<dbReference type="InterPro" id="IPR036551">
    <property type="entry name" value="Flavin_trans-like"/>
</dbReference>
<keyword evidence="3 4" id="KW-0285">Flavoprotein</keyword>
<feature type="domain" description="Flavoprotein" evidence="5">
    <location>
        <begin position="7"/>
        <end position="175"/>
    </location>
</feature>
<feature type="binding site" evidence="3">
    <location>
        <position position="292"/>
    </location>
    <ligand>
        <name>CTP</name>
        <dbReference type="ChEBI" id="CHEBI:37563"/>
    </ligand>
</feature>
<dbReference type="EMBL" id="CP003789">
    <property type="protein sequence ID" value="AGA65179.1"/>
    <property type="molecule type" value="Genomic_DNA"/>
</dbReference>